<dbReference type="OrthoDB" id="2756618at2759"/>
<feature type="transmembrane region" description="Helical" evidence="1">
    <location>
        <begin position="283"/>
        <end position="307"/>
    </location>
</feature>
<organism evidence="2 3">
    <name type="scientific">Postia placenta MAD-698-R-SB12</name>
    <dbReference type="NCBI Taxonomy" id="670580"/>
    <lineage>
        <taxon>Eukaryota</taxon>
        <taxon>Fungi</taxon>
        <taxon>Dikarya</taxon>
        <taxon>Basidiomycota</taxon>
        <taxon>Agaricomycotina</taxon>
        <taxon>Agaricomycetes</taxon>
        <taxon>Polyporales</taxon>
        <taxon>Adustoporiaceae</taxon>
        <taxon>Rhodonia</taxon>
    </lineage>
</organism>
<reference evidence="2 3" key="1">
    <citation type="submission" date="2017-04" db="EMBL/GenBank/DDBJ databases">
        <title>Genome Sequence of the Model Brown-Rot Fungus Postia placenta SB12.</title>
        <authorList>
            <consortium name="DOE Joint Genome Institute"/>
            <person name="Gaskell J."/>
            <person name="Kersten P."/>
            <person name="Larrondo L.F."/>
            <person name="Canessa P."/>
            <person name="Martinez D."/>
            <person name="Hibbett D."/>
            <person name="Schmoll M."/>
            <person name="Kubicek C.P."/>
            <person name="Martinez A.T."/>
            <person name="Yadav J."/>
            <person name="Master E."/>
            <person name="Magnuson J.K."/>
            <person name="James T."/>
            <person name="Yaver D."/>
            <person name="Berka R."/>
            <person name="Labutti K."/>
            <person name="Lipzen A."/>
            <person name="Aerts A."/>
            <person name="Barry K."/>
            <person name="Henrissat B."/>
            <person name="Blanchette R."/>
            <person name="Grigoriev I."/>
            <person name="Cullen D."/>
        </authorList>
    </citation>
    <scope>NUCLEOTIDE SEQUENCE [LARGE SCALE GENOMIC DNA]</scope>
    <source>
        <strain evidence="2 3">MAD-698-R-SB12</strain>
    </source>
</reference>
<evidence type="ECO:0000313" key="2">
    <source>
        <dbReference type="EMBL" id="OSX63905.1"/>
    </source>
</evidence>
<feature type="transmembrane region" description="Helical" evidence="1">
    <location>
        <begin position="85"/>
        <end position="104"/>
    </location>
</feature>
<keyword evidence="1" id="KW-0472">Membrane</keyword>
<dbReference type="GeneID" id="36329734"/>
<dbReference type="Proteomes" id="UP000194127">
    <property type="component" value="Unassembled WGS sequence"/>
</dbReference>
<sequence>MTYTESSQVFSSHLHIIAHVYAVSVSIKINPSMSLPTMHNFPITEARLIALFLQSVTYGIHMLTFTICIWTLFKRTGVRRNLCSWSWFYVATALFIVGTVDVLFNLCHNVSAFVNNNHSEGDAKAVFLQISSRVNIMRVNNLWLLAVSSFVADGRPTQSAWYDIVTVISDAALIYRCWILWNRRWWVIAMPLLLVMVTSATAVANLSYMHTLGELSITDGNNKLYPLLTSVFASTLVHNVYCTGAINQFLWLLLGMIVYRIWRVDRWTSSLFPSSTSTRRRSKLAAVNTAIVESAVIYTASVLATFISTYSGTNACYGLSDMTLEIVGISFDLIIIRISGDASSQAFREGSYPIQVRVSTTTVKGDTEPSGCRGILGDMGTSLPELRSSVSPELSLEFDKAMDFVGGSIRQV</sequence>
<protein>
    <submittedName>
        <fullName evidence="2">Uncharacterized protein</fullName>
    </submittedName>
</protein>
<feature type="transmembrane region" description="Helical" evidence="1">
    <location>
        <begin position="49"/>
        <end position="73"/>
    </location>
</feature>
<evidence type="ECO:0000256" key="1">
    <source>
        <dbReference type="SAM" id="Phobius"/>
    </source>
</evidence>
<dbReference type="EMBL" id="KZ110594">
    <property type="protein sequence ID" value="OSX63905.1"/>
    <property type="molecule type" value="Genomic_DNA"/>
</dbReference>
<feature type="transmembrane region" description="Helical" evidence="1">
    <location>
        <begin position="236"/>
        <end position="262"/>
    </location>
</feature>
<feature type="transmembrane region" description="Helical" evidence="1">
    <location>
        <begin position="185"/>
        <end position="208"/>
    </location>
</feature>
<dbReference type="RefSeq" id="XP_024340699.1">
    <property type="nucleotide sequence ID" value="XM_024484785.1"/>
</dbReference>
<keyword evidence="1" id="KW-1133">Transmembrane helix</keyword>
<proteinExistence type="predicted"/>
<evidence type="ECO:0000313" key="3">
    <source>
        <dbReference type="Proteomes" id="UP000194127"/>
    </source>
</evidence>
<gene>
    <name evidence="2" type="ORF">POSPLADRAFT_1137383</name>
</gene>
<dbReference type="AlphaFoldDB" id="A0A1X6N5L5"/>
<keyword evidence="1" id="KW-0812">Transmembrane</keyword>
<keyword evidence="3" id="KW-1185">Reference proteome</keyword>
<accession>A0A1X6N5L5</accession>
<name>A0A1X6N5L5_9APHY</name>